<feature type="compositionally biased region" description="Polar residues" evidence="1">
    <location>
        <begin position="727"/>
        <end position="738"/>
    </location>
</feature>
<feature type="region of interest" description="Disordered" evidence="1">
    <location>
        <begin position="697"/>
        <end position="759"/>
    </location>
</feature>
<sequence length="1410" mass="140433">MTVRTTGAMPVAGTTTVRLNTALDGRASGAGWSCGPALRGSRSCAHDGPVPVGGALPELSWELTAPDPLPGPVVAIAPVGGIRATVRAPAGTDADTTNDAATATPLAPAPVEAVVDLVGTWDALVPATTERTGRVSFVVTNTTGAAIPGSVAVRPFGWQGESGDGWRCADTCRYAGPLAAGATLPALRGAVVPAQRSDDSDTVRAVLLRPDGTRVEQYQAVLPAARGPVPTLSLGMGDSTLVQPGVPTTLRGSVAADLPVAGPVALRLDPDPGVVVERVTGATCTTALRCTVAGTSTTGRGISVVVRTATDVAGPLRLRGRLSAEGARQSDSSTVLVPRAAGGDLTSTLDGPPAALPGGAARLVQRIRNDGSETISGPIRAHAGNSDVYREVPGTTAAGWECERLSATCVHDGSLAPGDTLPPLVRTATAGVSTPAPPVVVASSVEAVSDDDTVPENSGASTTVPAGSPASADVAISLAADGAPAPGGPSRFVARVRNVGDRATTAPVEVAFGSSLILPGGVVVPTPIFGGSVSFPDVPADGAPAWGCAVATQRCLLRAPLGPGESAPALPVRRAAPLIGAAPAMQAQAASVTSGSDAARSTTATASAGPLPQSASDVAVAVGTAEPAVRGRTIRHEIRVVNLGTARSVEPVEVEVAAVGGQRATVSGAGWTCPVGGRVCRLTGDVLDAGDAAPPLTAEIEENGSSPDDRGLTATVSGDGDPPAGNDRSTASVLQQRSPDGAEVGVAFDGTTPTPYDGPVRGRLRVAHVGTGAPAGPVVVLLAGVDDAGADGWTCEATATRRQRRCTAADVPAPGAQLPAIDVESRAPADPWTASVVSPGPGRHAAASVVPSVGRPPVDLGIALSGGDPLADGDETTLVATVHNGGSRTTSSATTVLLAAPTTVDLEARGSDWECDAQACTTRREVVPGGRLPELRVRVRPQGRDGARPATIGVGVVHPGDQVAVDDTATATVGVGAGRVDLAPAVSSDGVLRPGLATRTVVRVRNVGAGATDRPTTLDVEAPFGGTLAGEGWTCAELRCRRDGPVLPLADLPPVVLTATTPADAPLDRVTTSASVTNDADGTSTDDRASSSRGVGAPDRTLPRPSAAVDVGLPVPSGAPGDVVPVQVAILGPDVARTTPARTRLTLPEGLSFAGVPAGDPAPASDGRTLTWDLPLPADRAAESWTVLARVDDGATPGARRPSATLTAAPFATPETAAATFVVTAPPEPPAPADGSAGPGPPPAGSTAPGPAAPGPAPSQSDPDAALAAFLAALGRPAPTPPAGLGPGTSRPAAPARPTVRLTTLRPPRTSALTRSGWAVRIRQTGGATARASLVVDRATARRLRVRAGTAVATGRATLRRPGAATVVLRVPAGLRARVRRAARVTGTLEVVVRSASGSARAARRVTVTR</sequence>
<feature type="compositionally biased region" description="Low complexity" evidence="1">
    <location>
        <begin position="1202"/>
        <end position="1212"/>
    </location>
</feature>
<organism evidence="2">
    <name type="scientific">freshwater metagenome</name>
    <dbReference type="NCBI Taxonomy" id="449393"/>
    <lineage>
        <taxon>unclassified sequences</taxon>
        <taxon>metagenomes</taxon>
        <taxon>ecological metagenomes</taxon>
    </lineage>
</organism>
<proteinExistence type="predicted"/>
<feature type="region of interest" description="Disordered" evidence="1">
    <location>
        <begin position="450"/>
        <end position="469"/>
    </location>
</feature>
<name>A0A6J7IEJ7_9ZZZZ</name>
<accession>A0A6J7IEJ7</accession>
<feature type="region of interest" description="Disordered" evidence="1">
    <location>
        <begin position="1193"/>
        <end position="1212"/>
    </location>
</feature>
<feature type="region of interest" description="Disordered" evidence="1">
    <location>
        <begin position="1275"/>
        <end position="1299"/>
    </location>
</feature>
<feature type="compositionally biased region" description="Polar residues" evidence="1">
    <location>
        <begin position="455"/>
        <end position="465"/>
    </location>
</feature>
<feature type="compositionally biased region" description="Polar residues" evidence="1">
    <location>
        <begin position="1070"/>
        <end position="1083"/>
    </location>
</feature>
<dbReference type="EMBL" id="CAFBMK010000152">
    <property type="protein sequence ID" value="CAB4929245.1"/>
    <property type="molecule type" value="Genomic_DNA"/>
</dbReference>
<evidence type="ECO:0000313" key="2">
    <source>
        <dbReference type="EMBL" id="CAB4929245.1"/>
    </source>
</evidence>
<reference evidence="2" key="1">
    <citation type="submission" date="2020-05" db="EMBL/GenBank/DDBJ databases">
        <authorList>
            <person name="Chiriac C."/>
            <person name="Salcher M."/>
            <person name="Ghai R."/>
            <person name="Kavagutti S V."/>
        </authorList>
    </citation>
    <scope>NUCLEOTIDE SEQUENCE</scope>
</reference>
<feature type="region of interest" description="Disordered" evidence="1">
    <location>
        <begin position="1068"/>
        <end position="1109"/>
    </location>
</feature>
<evidence type="ECO:0000256" key="1">
    <source>
        <dbReference type="SAM" id="MobiDB-lite"/>
    </source>
</evidence>
<gene>
    <name evidence="2" type="ORF">UFOPK3564_02280</name>
</gene>
<protein>
    <submittedName>
        <fullName evidence="2">Unannotated protein</fullName>
    </submittedName>
</protein>
<feature type="region of interest" description="Disordered" evidence="1">
    <location>
        <begin position="1224"/>
        <end position="1263"/>
    </location>
</feature>